<feature type="transmembrane region" description="Helical" evidence="6">
    <location>
        <begin position="157"/>
        <end position="181"/>
    </location>
</feature>
<feature type="transmembrane region" description="Helical" evidence="6">
    <location>
        <begin position="367"/>
        <end position="389"/>
    </location>
</feature>
<evidence type="ECO:0000313" key="8">
    <source>
        <dbReference type="EMBL" id="OAK64114.1"/>
    </source>
</evidence>
<feature type="domain" description="Major facilitator superfamily (MFS) profile" evidence="7">
    <location>
        <begin position="34"/>
        <end position="457"/>
    </location>
</feature>
<feature type="transmembrane region" description="Helical" evidence="6">
    <location>
        <begin position="343"/>
        <end position="361"/>
    </location>
</feature>
<dbReference type="PANTHER" id="PTHR23505">
    <property type="entry name" value="SPINSTER"/>
    <property type="match status" value="1"/>
</dbReference>
<evidence type="ECO:0000256" key="6">
    <source>
        <dbReference type="SAM" id="Phobius"/>
    </source>
</evidence>
<feature type="transmembrane region" description="Helical" evidence="6">
    <location>
        <begin position="269"/>
        <end position="290"/>
    </location>
</feature>
<dbReference type="AlphaFoldDB" id="A0AA91DNP6"/>
<protein>
    <recommendedName>
        <fullName evidence="7">Major facilitator superfamily (MFS) profile domain-containing protein</fullName>
    </recommendedName>
</protein>
<dbReference type="GO" id="GO:0022857">
    <property type="term" value="F:transmembrane transporter activity"/>
    <property type="evidence" value="ECO:0007669"/>
    <property type="project" value="InterPro"/>
</dbReference>
<reference evidence="8 9" key="1">
    <citation type="submission" date="2016-03" db="EMBL/GenBank/DDBJ databases">
        <title>Genome sequence of Variovorax paradoxus KB5.</title>
        <authorList>
            <person name="Jeong H."/>
            <person name="Hong C.E."/>
            <person name="Jo S.H."/>
            <person name="Park J.M."/>
        </authorList>
    </citation>
    <scope>NUCLEOTIDE SEQUENCE [LARGE SCALE GENOMIC DNA]</scope>
    <source>
        <strain evidence="8 9">KB5</strain>
    </source>
</reference>
<dbReference type="SUPFAM" id="SSF103473">
    <property type="entry name" value="MFS general substrate transporter"/>
    <property type="match status" value="1"/>
</dbReference>
<proteinExistence type="predicted"/>
<comment type="caution">
    <text evidence="8">The sequence shown here is derived from an EMBL/GenBank/DDBJ whole genome shotgun (WGS) entry which is preliminary data.</text>
</comment>
<feature type="transmembrane region" description="Helical" evidence="6">
    <location>
        <begin position="434"/>
        <end position="455"/>
    </location>
</feature>
<feature type="transmembrane region" description="Helical" evidence="6">
    <location>
        <begin position="401"/>
        <end position="422"/>
    </location>
</feature>
<feature type="transmembrane region" description="Helical" evidence="6">
    <location>
        <begin position="100"/>
        <end position="119"/>
    </location>
</feature>
<evidence type="ECO:0000256" key="5">
    <source>
        <dbReference type="ARBA" id="ARBA00023136"/>
    </source>
</evidence>
<dbReference type="PANTHER" id="PTHR23505:SF79">
    <property type="entry name" value="PROTEIN SPINSTER"/>
    <property type="match status" value="1"/>
</dbReference>
<dbReference type="Pfam" id="PF07690">
    <property type="entry name" value="MFS_1"/>
    <property type="match status" value="1"/>
</dbReference>
<dbReference type="EMBL" id="LVHG01000040">
    <property type="protein sequence ID" value="OAK64114.1"/>
    <property type="molecule type" value="Genomic_DNA"/>
</dbReference>
<dbReference type="PROSITE" id="PS50850">
    <property type="entry name" value="MFS"/>
    <property type="match status" value="1"/>
</dbReference>
<sequence>MSSINPLAAALPPDAASAAAPGTARKAPASAWYALAVLVIATVLGSIDKVILTLLTEPMRIALSLSDTQLGLLQGAGIVLFTGIATLPLGWLSDRYDRRVVLAACVLLWSAATAMRGTAMDYGVLFIASIGLGVGEAGLGPITNSMIPDLFPRAQRVLANAVFALSAIFGSALGALLGGTVVHLTDDLRHWLPASMQQLEAWRLTFFVMASAGIPVTLLVLSIRRTRRGGAQPVSPAAGAMPAAAADDVDDAVSTISFRDHLRQHWRTFAGLVIGAGLASIGMSSIGTWLPIMAARQYGVTPAQMGQGMGIAFLCGTVIGGLLGVAAMRYVQPRMGPAAALRIIMLGNLTAALLSSLLLFTRSATDAFTLLALLVVPLISGAVLLPNVLQDAAPPHLRARTIALLSVAGLPFGVVGPLVVGMLSDALKSVPNGLAVAIVATTLIGGVMGAMVLRATEGPFVRLMRAARPT</sequence>
<dbReference type="GO" id="GO:0016020">
    <property type="term" value="C:membrane"/>
    <property type="evidence" value="ECO:0007669"/>
    <property type="project" value="UniProtKB-SubCell"/>
</dbReference>
<keyword evidence="3 6" id="KW-0812">Transmembrane</keyword>
<dbReference type="Proteomes" id="UP000077852">
    <property type="component" value="Unassembled WGS sequence"/>
</dbReference>
<dbReference type="InterPro" id="IPR044770">
    <property type="entry name" value="MFS_spinster-like"/>
</dbReference>
<evidence type="ECO:0000256" key="1">
    <source>
        <dbReference type="ARBA" id="ARBA00004141"/>
    </source>
</evidence>
<keyword evidence="5 6" id="KW-0472">Membrane</keyword>
<feature type="transmembrane region" description="Helical" evidence="6">
    <location>
        <begin position="72"/>
        <end position="93"/>
    </location>
</feature>
<organism evidence="8 9">
    <name type="scientific">Variovorax paradoxus</name>
    <dbReference type="NCBI Taxonomy" id="34073"/>
    <lineage>
        <taxon>Bacteria</taxon>
        <taxon>Pseudomonadati</taxon>
        <taxon>Pseudomonadota</taxon>
        <taxon>Betaproteobacteria</taxon>
        <taxon>Burkholderiales</taxon>
        <taxon>Comamonadaceae</taxon>
        <taxon>Variovorax</taxon>
    </lineage>
</organism>
<gene>
    <name evidence="8" type="ORF">A3K87_01060</name>
</gene>
<evidence type="ECO:0000259" key="7">
    <source>
        <dbReference type="PROSITE" id="PS50850"/>
    </source>
</evidence>
<feature type="transmembrane region" description="Helical" evidence="6">
    <location>
        <begin position="125"/>
        <end position="145"/>
    </location>
</feature>
<comment type="subcellular location">
    <subcellularLocation>
        <location evidence="1">Membrane</location>
        <topology evidence="1">Multi-pass membrane protein</topology>
    </subcellularLocation>
</comment>
<evidence type="ECO:0000313" key="9">
    <source>
        <dbReference type="Proteomes" id="UP000077852"/>
    </source>
</evidence>
<keyword evidence="4 6" id="KW-1133">Transmembrane helix</keyword>
<dbReference type="InterPro" id="IPR011701">
    <property type="entry name" value="MFS"/>
</dbReference>
<keyword evidence="2" id="KW-0813">Transport</keyword>
<name>A0AA91DNP6_VARPD</name>
<dbReference type="Gene3D" id="1.20.1250.20">
    <property type="entry name" value="MFS general substrate transporter like domains"/>
    <property type="match status" value="2"/>
</dbReference>
<feature type="transmembrane region" description="Helical" evidence="6">
    <location>
        <begin position="310"/>
        <end position="331"/>
    </location>
</feature>
<dbReference type="RefSeq" id="WP_081267870.1">
    <property type="nucleotide sequence ID" value="NZ_LVHG01000040.1"/>
</dbReference>
<accession>A0AA91DNP6</accession>
<feature type="transmembrane region" description="Helical" evidence="6">
    <location>
        <begin position="31"/>
        <end position="52"/>
    </location>
</feature>
<dbReference type="InterPro" id="IPR036259">
    <property type="entry name" value="MFS_trans_sf"/>
</dbReference>
<feature type="transmembrane region" description="Helical" evidence="6">
    <location>
        <begin position="201"/>
        <end position="221"/>
    </location>
</feature>
<evidence type="ECO:0000256" key="3">
    <source>
        <dbReference type="ARBA" id="ARBA00022692"/>
    </source>
</evidence>
<dbReference type="InterPro" id="IPR020846">
    <property type="entry name" value="MFS_dom"/>
</dbReference>
<evidence type="ECO:0000256" key="2">
    <source>
        <dbReference type="ARBA" id="ARBA00022448"/>
    </source>
</evidence>
<evidence type="ECO:0000256" key="4">
    <source>
        <dbReference type="ARBA" id="ARBA00022989"/>
    </source>
</evidence>